<dbReference type="Proteomes" id="UP001499988">
    <property type="component" value="Unassembled WGS sequence"/>
</dbReference>
<dbReference type="EMBL" id="BAABJZ010000080">
    <property type="protein sequence ID" value="GAA4889563.1"/>
    <property type="molecule type" value="Genomic_DNA"/>
</dbReference>
<reference evidence="2" key="1">
    <citation type="journal article" date="2019" name="Int. J. Syst. Evol. Microbiol.">
        <title>The Global Catalogue of Microorganisms (GCM) 10K type strain sequencing project: providing services to taxonomists for standard genome sequencing and annotation.</title>
        <authorList>
            <consortium name="The Broad Institute Genomics Platform"/>
            <consortium name="The Broad Institute Genome Sequencing Center for Infectious Disease"/>
            <person name="Wu L."/>
            <person name="Ma J."/>
        </authorList>
    </citation>
    <scope>NUCLEOTIDE SEQUENCE [LARGE SCALE GENOMIC DNA]</scope>
    <source>
        <strain evidence="2">JCM 18401</strain>
    </source>
</reference>
<name>A0ABP9EZH6_9GAMM</name>
<dbReference type="Pfam" id="PF13710">
    <property type="entry name" value="ACT_5"/>
    <property type="match status" value="1"/>
</dbReference>
<organism evidence="1 2">
    <name type="scientific">Ferrimonas pelagia</name>
    <dbReference type="NCBI Taxonomy" id="1177826"/>
    <lineage>
        <taxon>Bacteria</taxon>
        <taxon>Pseudomonadati</taxon>
        <taxon>Pseudomonadota</taxon>
        <taxon>Gammaproteobacteria</taxon>
        <taxon>Alteromonadales</taxon>
        <taxon>Ferrimonadaceae</taxon>
        <taxon>Ferrimonas</taxon>
    </lineage>
</organism>
<dbReference type="SUPFAM" id="SSF55021">
    <property type="entry name" value="ACT-like"/>
    <property type="match status" value="1"/>
</dbReference>
<evidence type="ECO:0000313" key="1">
    <source>
        <dbReference type="EMBL" id="GAA4889563.1"/>
    </source>
</evidence>
<comment type="caution">
    <text evidence="1">The sequence shown here is derived from an EMBL/GenBank/DDBJ whole genome shotgun (WGS) entry which is preliminary data.</text>
</comment>
<dbReference type="Gene3D" id="3.30.70.260">
    <property type="match status" value="1"/>
</dbReference>
<dbReference type="InterPro" id="IPR045865">
    <property type="entry name" value="ACT-like_dom_sf"/>
</dbReference>
<proteinExistence type="predicted"/>
<sequence length="82" mass="9271">MTQHTLFIEMNPTADVLERILRITRHRGFTVANMQMSCASAMQVTVTSERPIALLTRQLDKLYDVQQCRLAPALERAVAARA</sequence>
<accession>A0ABP9EZH6</accession>
<gene>
    <name evidence="1" type="primary">ilvM</name>
    <name evidence="1" type="ORF">GCM10023333_23560</name>
</gene>
<protein>
    <submittedName>
        <fullName evidence="1">Acetolactate synthase 2 small subunit</fullName>
    </submittedName>
</protein>
<keyword evidence="2" id="KW-1185">Reference proteome</keyword>
<dbReference type="NCBIfam" id="NF008362">
    <property type="entry name" value="PRK11152.1"/>
    <property type="match status" value="1"/>
</dbReference>
<evidence type="ECO:0000313" key="2">
    <source>
        <dbReference type="Proteomes" id="UP001499988"/>
    </source>
</evidence>
<dbReference type="RefSeq" id="WP_345335595.1">
    <property type="nucleotide sequence ID" value="NZ_BAABJZ010000080.1"/>
</dbReference>